<dbReference type="EMBL" id="CP002326">
    <property type="protein sequence ID" value="ADQ39859.1"/>
    <property type="molecule type" value="Genomic_DNA"/>
</dbReference>
<name>E4S7L4_CALA7</name>
<protein>
    <submittedName>
        <fullName evidence="1">Uncharacterized protein</fullName>
    </submittedName>
</protein>
<reference evidence="1 2" key="2">
    <citation type="journal article" date="2011" name="J. Bacteriol.">
        <title>Complete genome sequences for the anaerobic, extremely thermophilic plant biomass-degrading bacteria Caldicellulosiruptor hydrothermalis, Caldicellulosiruptor kristjanssonii, Caldicellulosiruptor kronotskyensis, Caldicellulosiruptor owensenis, and Caldicellulosiruptor lactoaceticus.</title>
        <authorList>
            <person name="Blumer-Schuette S.E."/>
            <person name="Ozdemir I."/>
            <person name="Mistry D."/>
            <person name="Lucas S."/>
            <person name="Lapidus A."/>
            <person name="Cheng J.F."/>
            <person name="Goodwin L.A."/>
            <person name="Pitluck S."/>
            <person name="Land M.L."/>
            <person name="Hauser L.J."/>
            <person name="Woyke T."/>
            <person name="Mikhailova N."/>
            <person name="Pati A."/>
            <person name="Kyrpides N.C."/>
            <person name="Ivanova N."/>
            <person name="Detter J.C."/>
            <person name="Walston-Davenport K."/>
            <person name="Han S."/>
            <person name="Adams M.W."/>
            <person name="Kelly R.M."/>
        </authorList>
    </citation>
    <scope>NUCLEOTIDE SEQUENCE [LARGE SCALE GENOMIC DNA]</scope>
    <source>
        <strain evidence="2">ATCC 700853 / DSM 12137 / I77R1B</strain>
    </source>
</reference>
<dbReference type="HOGENOM" id="CLU_2521357_0_0_9"/>
<dbReference type="OrthoDB" id="8479357at2"/>
<reference key="1">
    <citation type="submission" date="2010-11" db="EMBL/GenBank/DDBJ databases">
        <title>Complete sequence of chromosome of Caldicellulosiruptor kristjanssonii 177R1B.</title>
        <authorList>
            <consortium name="US DOE Joint Genome Institute"/>
            <person name="Lucas S."/>
            <person name="Copeland A."/>
            <person name="Lapidus A."/>
            <person name="Cheng J.-F."/>
            <person name="Bruce D."/>
            <person name="Goodwin L."/>
            <person name="Pitluck S."/>
            <person name="Davenport K."/>
            <person name="Detter J.C."/>
            <person name="Han C."/>
            <person name="Tapia R."/>
            <person name="Land M."/>
            <person name="Hauser L."/>
            <person name="Jeffries C."/>
            <person name="Kyrpides N."/>
            <person name="Ivanova N."/>
            <person name="Mikhailova N."/>
            <person name="Blumer-Schuette S.E."/>
            <person name="Kelly R.M."/>
            <person name="Woyke T."/>
        </authorList>
    </citation>
    <scope>NUCLEOTIDE SEQUENCE</scope>
    <source>
        <strain>177R1B</strain>
    </source>
</reference>
<evidence type="ECO:0000313" key="1">
    <source>
        <dbReference type="EMBL" id="ADQ39859.1"/>
    </source>
</evidence>
<accession>E4S7L4</accession>
<sequence length="84" mass="8801">MRLYHIQPKQYIEIMNYDVDREAVVVGAAPVLTTGRLDWTAGLASIPVMYILGAGRASEILTAGLCCVGAAIGGAAMGSGFTKK</sequence>
<dbReference type="KEGG" id="cki:Calkr_0296"/>
<dbReference type="RefSeq" id="WP_013431707.1">
    <property type="nucleotide sequence ID" value="NC_014721.1"/>
</dbReference>
<dbReference type="AlphaFoldDB" id="E4S7L4"/>
<dbReference type="Proteomes" id="UP000009256">
    <property type="component" value="Chromosome"/>
</dbReference>
<organism evidence="1 2">
    <name type="scientific">Caldicellulosiruptor acetigenus (strain ATCC 700853 / DSM 12137 / I77R1B)</name>
    <name type="common">Caldicellulosiruptor kristjanssonii</name>
    <dbReference type="NCBI Taxonomy" id="632335"/>
    <lineage>
        <taxon>Bacteria</taxon>
        <taxon>Bacillati</taxon>
        <taxon>Bacillota</taxon>
        <taxon>Bacillota incertae sedis</taxon>
        <taxon>Caldicellulosiruptorales</taxon>
        <taxon>Caldicellulosiruptoraceae</taxon>
        <taxon>Caldicellulosiruptor</taxon>
    </lineage>
</organism>
<keyword evidence="2" id="KW-1185">Reference proteome</keyword>
<evidence type="ECO:0000313" key="2">
    <source>
        <dbReference type="Proteomes" id="UP000009256"/>
    </source>
</evidence>
<proteinExistence type="predicted"/>
<gene>
    <name evidence="1" type="ordered locus">Calkr_0296</name>
</gene>